<dbReference type="GO" id="GO:0044550">
    <property type="term" value="P:secondary metabolite biosynthetic process"/>
    <property type="evidence" value="ECO:0007669"/>
    <property type="project" value="TreeGrafter"/>
</dbReference>
<dbReference type="Pfam" id="PF00668">
    <property type="entry name" value="Condensation"/>
    <property type="match status" value="1"/>
</dbReference>
<dbReference type="PROSITE" id="PS50075">
    <property type="entry name" value="CARRIER"/>
    <property type="match status" value="1"/>
</dbReference>
<dbReference type="InterPro" id="IPR001242">
    <property type="entry name" value="Condensation_dom"/>
</dbReference>
<evidence type="ECO:0000259" key="5">
    <source>
        <dbReference type="PROSITE" id="PS50075"/>
    </source>
</evidence>
<keyword evidence="3" id="KW-0597">Phosphoprotein</keyword>
<dbReference type="Gene3D" id="3.30.300.30">
    <property type="match status" value="1"/>
</dbReference>
<evidence type="ECO:0000256" key="1">
    <source>
        <dbReference type="ARBA" id="ARBA00001957"/>
    </source>
</evidence>
<dbReference type="Gene3D" id="3.30.559.30">
    <property type="entry name" value="Nonribosomal peptide synthetase, condensation domain"/>
    <property type="match status" value="1"/>
</dbReference>
<feature type="domain" description="Carrier" evidence="5">
    <location>
        <begin position="1049"/>
        <end position="1124"/>
    </location>
</feature>
<dbReference type="InterPro" id="IPR042099">
    <property type="entry name" value="ANL_N_sf"/>
</dbReference>
<feature type="region of interest" description="Disordered" evidence="4">
    <location>
        <begin position="24"/>
        <end position="88"/>
    </location>
</feature>
<dbReference type="GO" id="GO:0003824">
    <property type="term" value="F:catalytic activity"/>
    <property type="evidence" value="ECO:0007669"/>
    <property type="project" value="InterPro"/>
</dbReference>
<dbReference type="PROSITE" id="PS00455">
    <property type="entry name" value="AMP_BINDING"/>
    <property type="match status" value="1"/>
</dbReference>
<evidence type="ECO:0000256" key="4">
    <source>
        <dbReference type="SAM" id="MobiDB-lite"/>
    </source>
</evidence>
<dbReference type="EMBL" id="EU670723">
    <property type="protein sequence ID" value="ACG60761.1"/>
    <property type="molecule type" value="Genomic_DNA"/>
</dbReference>
<dbReference type="GO" id="GO:0017000">
    <property type="term" value="P:antibiotic biosynthetic process"/>
    <property type="evidence" value="ECO:0007669"/>
    <property type="project" value="UniProtKB-ARBA"/>
</dbReference>
<dbReference type="PANTHER" id="PTHR45527">
    <property type="entry name" value="NONRIBOSOMAL PEPTIDE SYNTHETASE"/>
    <property type="match status" value="1"/>
</dbReference>
<dbReference type="GO" id="GO:0008610">
    <property type="term" value="P:lipid biosynthetic process"/>
    <property type="evidence" value="ECO:0007669"/>
    <property type="project" value="UniProtKB-ARBA"/>
</dbReference>
<dbReference type="PANTHER" id="PTHR45527:SF1">
    <property type="entry name" value="FATTY ACID SYNTHASE"/>
    <property type="match status" value="1"/>
</dbReference>
<dbReference type="SUPFAM" id="SSF47336">
    <property type="entry name" value="ACP-like"/>
    <property type="match status" value="1"/>
</dbReference>
<dbReference type="Pfam" id="PF00550">
    <property type="entry name" value="PP-binding"/>
    <property type="match status" value="1"/>
</dbReference>
<dbReference type="AlphaFoldDB" id="B9UJ30"/>
<proteinExistence type="predicted"/>
<evidence type="ECO:0000256" key="2">
    <source>
        <dbReference type="ARBA" id="ARBA00022450"/>
    </source>
</evidence>
<dbReference type="SMART" id="SM00823">
    <property type="entry name" value="PKS_PP"/>
    <property type="match status" value="1"/>
</dbReference>
<dbReference type="Gene3D" id="3.30.559.10">
    <property type="entry name" value="Chloramphenicol acetyltransferase-like domain"/>
    <property type="match status" value="1"/>
</dbReference>
<dbReference type="InterPro" id="IPR025110">
    <property type="entry name" value="AMP-bd_C"/>
</dbReference>
<dbReference type="GO" id="GO:0005737">
    <property type="term" value="C:cytoplasm"/>
    <property type="evidence" value="ECO:0007669"/>
    <property type="project" value="TreeGrafter"/>
</dbReference>
<dbReference type="InterPro" id="IPR006162">
    <property type="entry name" value="Ppantetheine_attach_site"/>
</dbReference>
<dbReference type="Pfam" id="PF13193">
    <property type="entry name" value="AMP-binding_C"/>
    <property type="match status" value="1"/>
</dbReference>
<comment type="cofactor">
    <cofactor evidence="1">
        <name>pantetheine 4'-phosphate</name>
        <dbReference type="ChEBI" id="CHEBI:47942"/>
    </cofactor>
</comment>
<accession>B9UJ30</accession>
<sequence>MRRARCAFRSPGWIRLRRRLRRSTSWSTSHPAARLTRSTARALPPARRPGTRRPQRQAAAEAAQDGVPMQDRDPIAPSTHATPRERPARAAERALWLLDRVAPERAASNIALAVRSAAPLDVAHVRRALGTIIRRHPALRSRFVLVDDVLTRRVDAVGDDPSIEVLTVAQEDADETLRRFAERPFASSPDQPAAGKLRETDGEPLIRAVLVVTPAADTFCVVCHHTIFDGTSALLLTGELVRAYAALSTDGQVPPDLLAEAADFTPPPPGPDSLAYWHEQLAGVNIRSMDLRCDRTRPAQPTFRGEQHIHPLSQGAHDLLGNSEAALQATRNIIFLAAYLLVLARHGAGPDVTVGVPVDVRGGRGRGAIGYHTHTVVLRVDMERPGTFRELVTLTRDTFLAALGHADASIDDVIDRYGTCGGSAENRHFHHMFNYFDFHTSVQKASWTPGGADVDIVEVAPRHSVADLEIVVRTRHDRTELVVHHGTDVLDRTDARALAGRYDALLHSALRAPDTPLPDLTWHTDLDRRALTPSPVRATPWRGGVVAAIAAHARGKPDAIAVVDADTGRTTSYAALVDRAARIRDDLGDAGIGPGKIVALDSARTAATLAGALAVWSLGAAYLPVDHAHPAPLTARRLAGARIAAVLGRPLDPATLPDVPTIPLPVPRATGPWRDLPDTGTLTAGTLAFVIHTSGSTGSPKGVRLTQGNVHHAVTTLAAGLGLDAGASALWLTTFTFEPSSLEVFTPLVLGGRVVAAPDAVRHDPARLTALLARHPVDLVQATPTVWSVLAPALEGRCEGVHLVTGGELLSAATARALLSTGGRVLNAYGCTETAGWPVMGEISPACVANQPPRIGRPTGGHRVDIVDDTGRPLPPGLRGNIRITGPAVADGYLNAPLRHPTDDTGHRTHSTGDIGRLCADGTLEVVGRADRQIKLLGLRVEPAEVEGVLEDHPSVSRCGVITARDAESPSLVAFVETTATVHPATLRAHAARHLPAPAVPSRIVAVSALPRTDTGKVAHTALHGLLDTLPPDTAPADPHRPQLLDGHVTGEALTERLTSAWRAVLADDTADSSTDFFAAGGNSLLAVLLSERVEDLTGHRVSLGTLLIRVTPAALAAHLAEAPSPATPPSTTKPGAS</sequence>
<dbReference type="Gene3D" id="1.10.1200.10">
    <property type="entry name" value="ACP-like"/>
    <property type="match status" value="1"/>
</dbReference>
<organism evidence="6">
    <name type="scientific">Streptomyces pilosus</name>
    <dbReference type="NCBI Taxonomy" id="28893"/>
    <lineage>
        <taxon>Bacteria</taxon>
        <taxon>Bacillati</taxon>
        <taxon>Actinomycetota</taxon>
        <taxon>Actinomycetes</taxon>
        <taxon>Kitasatosporales</taxon>
        <taxon>Streptomycetaceae</taxon>
        <taxon>Streptomyces</taxon>
    </lineage>
</organism>
<feature type="compositionally biased region" description="Low complexity" evidence="4">
    <location>
        <begin position="32"/>
        <end position="43"/>
    </location>
</feature>
<dbReference type="InterPro" id="IPR023213">
    <property type="entry name" value="CAT-like_dom_sf"/>
</dbReference>
<evidence type="ECO:0000313" key="6">
    <source>
        <dbReference type="EMBL" id="ACG60761.1"/>
    </source>
</evidence>
<dbReference type="InterPro" id="IPR020845">
    <property type="entry name" value="AMP-binding_CS"/>
</dbReference>
<protein>
    <submittedName>
        <fullName evidence="6">NRPS(C/A)</fullName>
    </submittedName>
</protein>
<dbReference type="GO" id="GO:0043041">
    <property type="term" value="P:amino acid activation for nonribosomal peptide biosynthetic process"/>
    <property type="evidence" value="ECO:0007669"/>
    <property type="project" value="TreeGrafter"/>
</dbReference>
<dbReference type="Gene3D" id="3.40.50.12780">
    <property type="entry name" value="N-terminal domain of ligase-like"/>
    <property type="match status" value="1"/>
</dbReference>
<dbReference type="PROSITE" id="PS00012">
    <property type="entry name" value="PHOSPHOPANTETHEINE"/>
    <property type="match status" value="1"/>
</dbReference>
<dbReference type="GO" id="GO:0031177">
    <property type="term" value="F:phosphopantetheine binding"/>
    <property type="evidence" value="ECO:0007669"/>
    <property type="project" value="InterPro"/>
</dbReference>
<dbReference type="InterPro" id="IPR045851">
    <property type="entry name" value="AMP-bd_C_sf"/>
</dbReference>
<dbReference type="Pfam" id="PF00501">
    <property type="entry name" value="AMP-binding"/>
    <property type="match status" value="1"/>
</dbReference>
<keyword evidence="2" id="KW-0596">Phosphopantetheine</keyword>
<name>B9UJ30_9ACTN</name>
<dbReference type="InterPro" id="IPR000873">
    <property type="entry name" value="AMP-dep_synth/lig_dom"/>
</dbReference>
<dbReference type="SUPFAM" id="SSF56801">
    <property type="entry name" value="Acetyl-CoA synthetase-like"/>
    <property type="match status" value="1"/>
</dbReference>
<dbReference type="InterPro" id="IPR009081">
    <property type="entry name" value="PP-bd_ACP"/>
</dbReference>
<dbReference type="SUPFAM" id="SSF52777">
    <property type="entry name" value="CoA-dependent acyltransferases"/>
    <property type="match status" value="2"/>
</dbReference>
<dbReference type="InterPro" id="IPR020806">
    <property type="entry name" value="PKS_PP-bd"/>
</dbReference>
<reference evidence="6" key="1">
    <citation type="journal article" date="2009" name="Mol. Biosyst.">
        <title>The biosynthetic gene cluster of zorbamycin, a member of the bleomycin family of antitumor antibiotics, from Streptomyces flavoviridis ATCC 21892.</title>
        <authorList>
            <person name="Galm U."/>
            <person name="Wendt-Pienkowski E."/>
            <person name="Wang L."/>
            <person name="George N.P."/>
            <person name="Oh T.J."/>
            <person name="Yi F."/>
            <person name="Tao M."/>
            <person name="Coughlin J.M."/>
            <person name="Shen B."/>
        </authorList>
    </citation>
    <scope>NUCLEOTIDE SEQUENCE</scope>
</reference>
<dbReference type="InterPro" id="IPR036736">
    <property type="entry name" value="ACP-like_sf"/>
</dbReference>
<evidence type="ECO:0000256" key="3">
    <source>
        <dbReference type="ARBA" id="ARBA00022553"/>
    </source>
</evidence>